<dbReference type="PANTHER" id="PTHR47053">
    <property type="entry name" value="MUREIN DD-ENDOPEPTIDASE MEPH-RELATED"/>
    <property type="match status" value="1"/>
</dbReference>
<dbReference type="Gene3D" id="3.90.1720.10">
    <property type="entry name" value="endopeptidase domain like (from Nostoc punctiforme)"/>
    <property type="match status" value="1"/>
</dbReference>
<dbReference type="GO" id="GO:0006508">
    <property type="term" value="P:proteolysis"/>
    <property type="evidence" value="ECO:0007669"/>
    <property type="project" value="UniProtKB-KW"/>
</dbReference>
<keyword evidence="4" id="KW-0788">Thiol protease</keyword>
<evidence type="ECO:0000256" key="2">
    <source>
        <dbReference type="ARBA" id="ARBA00022670"/>
    </source>
</evidence>
<dbReference type="GO" id="GO:0008234">
    <property type="term" value="F:cysteine-type peptidase activity"/>
    <property type="evidence" value="ECO:0007669"/>
    <property type="project" value="UniProtKB-KW"/>
</dbReference>
<keyword evidence="2" id="KW-0645">Protease</keyword>
<evidence type="ECO:0000259" key="5">
    <source>
        <dbReference type="PROSITE" id="PS51935"/>
    </source>
</evidence>
<gene>
    <name evidence="6" type="ORF">MNB_SV-12-1897</name>
</gene>
<keyword evidence="3" id="KW-0378">Hydrolase</keyword>
<dbReference type="Pfam" id="PF00877">
    <property type="entry name" value="NLPC_P60"/>
    <property type="match status" value="1"/>
</dbReference>
<dbReference type="EMBL" id="FPHE01000050">
    <property type="protein sequence ID" value="SFV53946.1"/>
    <property type="molecule type" value="Genomic_DNA"/>
</dbReference>
<dbReference type="PROSITE" id="PS51935">
    <property type="entry name" value="NLPC_P60"/>
    <property type="match status" value="1"/>
</dbReference>
<dbReference type="PANTHER" id="PTHR47053:SF1">
    <property type="entry name" value="MUREIN DD-ENDOPEPTIDASE MEPH-RELATED"/>
    <property type="match status" value="1"/>
</dbReference>
<evidence type="ECO:0000256" key="3">
    <source>
        <dbReference type="ARBA" id="ARBA00022801"/>
    </source>
</evidence>
<protein>
    <submittedName>
        <fullName evidence="6">Putative secreted protein</fullName>
    </submittedName>
</protein>
<sequence length="243" mass="27870">MKRTVLKTIIFISSIPFFVGCADSAPQAENKLTKESLSVYNIMGIVEPERESRPLLVVKDNAYKNYNFITTKPVRQNSVSNNIEVVSYGSPREYNTQREQDTTTLINNIEWNAKSFLGTRYVWGATGPNKFDCSGFTQWVYRDAGINIPRVSRDQAKVGQYVSYENLQKGDMVFFDTKKRRAGIVTHVGIYLGNGNFIHASSSAKKVVVYNFNEKTYYKDRFLWGRRVVNNTHYASNSQPIYY</sequence>
<proteinExistence type="inferred from homology"/>
<evidence type="ECO:0000313" key="6">
    <source>
        <dbReference type="EMBL" id="SFV53946.1"/>
    </source>
</evidence>
<dbReference type="InterPro" id="IPR051202">
    <property type="entry name" value="Peptidase_C40"/>
</dbReference>
<dbReference type="SUPFAM" id="SSF54001">
    <property type="entry name" value="Cysteine proteinases"/>
    <property type="match status" value="1"/>
</dbReference>
<dbReference type="PROSITE" id="PS51257">
    <property type="entry name" value="PROKAR_LIPOPROTEIN"/>
    <property type="match status" value="1"/>
</dbReference>
<comment type="similarity">
    <text evidence="1">Belongs to the peptidase C40 family.</text>
</comment>
<dbReference type="InterPro" id="IPR038765">
    <property type="entry name" value="Papain-like_cys_pep_sf"/>
</dbReference>
<dbReference type="AlphaFoldDB" id="A0A1W1BKA9"/>
<organism evidence="6">
    <name type="scientific">hydrothermal vent metagenome</name>
    <dbReference type="NCBI Taxonomy" id="652676"/>
    <lineage>
        <taxon>unclassified sequences</taxon>
        <taxon>metagenomes</taxon>
        <taxon>ecological metagenomes</taxon>
    </lineage>
</organism>
<reference evidence="6" key="1">
    <citation type="submission" date="2016-10" db="EMBL/GenBank/DDBJ databases">
        <authorList>
            <person name="de Groot N.N."/>
        </authorList>
    </citation>
    <scope>NUCLEOTIDE SEQUENCE</scope>
</reference>
<dbReference type="InterPro" id="IPR000064">
    <property type="entry name" value="NLP_P60_dom"/>
</dbReference>
<name>A0A1W1BKA9_9ZZZZ</name>
<evidence type="ECO:0000256" key="4">
    <source>
        <dbReference type="ARBA" id="ARBA00022807"/>
    </source>
</evidence>
<evidence type="ECO:0000256" key="1">
    <source>
        <dbReference type="ARBA" id="ARBA00007074"/>
    </source>
</evidence>
<accession>A0A1W1BKA9</accession>
<feature type="domain" description="NlpC/P60" evidence="5">
    <location>
        <begin position="103"/>
        <end position="229"/>
    </location>
</feature>